<name>A0ABD6EH28_9BILA</name>
<organism evidence="1 2">
    <name type="scientific">Gnathostoma spinigerum</name>
    <dbReference type="NCBI Taxonomy" id="75299"/>
    <lineage>
        <taxon>Eukaryota</taxon>
        <taxon>Metazoa</taxon>
        <taxon>Ecdysozoa</taxon>
        <taxon>Nematoda</taxon>
        <taxon>Chromadorea</taxon>
        <taxon>Rhabditida</taxon>
        <taxon>Spirurina</taxon>
        <taxon>Gnathostomatomorpha</taxon>
        <taxon>Gnathostomatoidea</taxon>
        <taxon>Gnathostomatidae</taxon>
        <taxon>Gnathostoma</taxon>
    </lineage>
</organism>
<evidence type="ECO:0000313" key="1">
    <source>
        <dbReference type="EMBL" id="MFH4976258.1"/>
    </source>
</evidence>
<dbReference type="AlphaFoldDB" id="A0ABD6EH28"/>
<keyword evidence="2" id="KW-1185">Reference proteome</keyword>
<sequence length="100" mass="11674">MDVFASIRLHSGAQRPGLDGWMVVRIRMVKMEGVRRSFGAPADKRYSRLSSGVYVWWMRWGVWPTDRRASLSYWERNMLTLPGWNGHFARDIFLVCPAGR</sequence>
<dbReference type="EMBL" id="JBGFUD010001420">
    <property type="protein sequence ID" value="MFH4976258.1"/>
    <property type="molecule type" value="Genomic_DNA"/>
</dbReference>
<dbReference type="Proteomes" id="UP001608902">
    <property type="component" value="Unassembled WGS sequence"/>
</dbReference>
<evidence type="ECO:0000313" key="2">
    <source>
        <dbReference type="Proteomes" id="UP001608902"/>
    </source>
</evidence>
<gene>
    <name evidence="1" type="ORF">AB6A40_002967</name>
</gene>
<accession>A0ABD6EH28</accession>
<comment type="caution">
    <text evidence="1">The sequence shown here is derived from an EMBL/GenBank/DDBJ whole genome shotgun (WGS) entry which is preliminary data.</text>
</comment>
<reference evidence="1 2" key="1">
    <citation type="submission" date="2024-08" db="EMBL/GenBank/DDBJ databases">
        <title>Gnathostoma spinigerum genome.</title>
        <authorList>
            <person name="Gonzalez-Bertolin B."/>
            <person name="Monzon S."/>
            <person name="Zaballos A."/>
            <person name="Jimenez P."/>
            <person name="Dekumyoy P."/>
            <person name="Varona S."/>
            <person name="Cuesta I."/>
            <person name="Sumanam S."/>
            <person name="Adisakwattana P."/>
            <person name="Gasser R.B."/>
            <person name="Hernandez-Gonzalez A."/>
            <person name="Young N.D."/>
            <person name="Perteguer M.J."/>
        </authorList>
    </citation>
    <scope>NUCLEOTIDE SEQUENCE [LARGE SCALE GENOMIC DNA]</scope>
    <source>
        <strain evidence="1">AL3</strain>
        <tissue evidence="1">Liver</tissue>
    </source>
</reference>
<protein>
    <submittedName>
        <fullName evidence="1">Uncharacterized protein</fullName>
    </submittedName>
</protein>
<proteinExistence type="predicted"/>